<dbReference type="InterPro" id="IPR028098">
    <property type="entry name" value="Glyco_trans_4-like_N"/>
</dbReference>
<proteinExistence type="predicted"/>
<dbReference type="EMBL" id="JBHSMQ010000001">
    <property type="protein sequence ID" value="MFC5453435.1"/>
    <property type="molecule type" value="Genomic_DNA"/>
</dbReference>
<dbReference type="PANTHER" id="PTHR45947">
    <property type="entry name" value="SULFOQUINOVOSYL TRANSFERASE SQD2"/>
    <property type="match status" value="1"/>
</dbReference>
<dbReference type="EC" id="2.4.-.-" evidence="3"/>
<keyword evidence="3" id="KW-0328">Glycosyltransferase</keyword>
<name>A0ABW0KIW8_9BACT</name>
<dbReference type="InterPro" id="IPR001296">
    <property type="entry name" value="Glyco_trans_1"/>
</dbReference>
<evidence type="ECO:0000259" key="2">
    <source>
        <dbReference type="Pfam" id="PF13439"/>
    </source>
</evidence>
<sequence length="417" mass="46534">MKILYVHERFGALAGAEANAFITAQELRGRSHQVGILHGPGTGKNEDAWNSVFSERFELAGDNAARTRAALTAFQPDAVYVHKMADLDVIQSLVNSGLPLVRMVHDHDIYCMRSYKYHYFSRKICTRPASLYCVFGCGACIVKNNGGGFPLKWVSYRAKKREIALNQRFHRMVVVTEYMRDELLRNGFDASRIEIHAPVPRMGDPSLRSTFSDRNLILYAGQIIRGKGVDVLLESLARVKSKFECVILGDGNHKSYCEALSHRLGLDDRVHFKGFIPQEELKSYYRECSVVALSSVWPEPIATIGLEVMRYALPVVAFDAGGIKDWLKDGFNGHLVPWMNRDAFAASLDDLLQNKARARQLGENGLQLVSARYDFPSYIAGLEAMFDRAISESRSCTHPSPPLEGGYSSGHVVTVPA</sequence>
<dbReference type="InterPro" id="IPR050194">
    <property type="entry name" value="Glycosyltransferase_grp1"/>
</dbReference>
<dbReference type="PANTHER" id="PTHR45947:SF3">
    <property type="entry name" value="SULFOQUINOVOSYL TRANSFERASE SQD2"/>
    <property type="match status" value="1"/>
</dbReference>
<evidence type="ECO:0000313" key="4">
    <source>
        <dbReference type="Proteomes" id="UP001596052"/>
    </source>
</evidence>
<protein>
    <submittedName>
        <fullName evidence="3">Glycosyltransferase family 4 protein</fullName>
        <ecNumber evidence="3">2.4.-.-</ecNumber>
    </submittedName>
</protein>
<dbReference type="GO" id="GO:0016757">
    <property type="term" value="F:glycosyltransferase activity"/>
    <property type="evidence" value="ECO:0007669"/>
    <property type="project" value="UniProtKB-KW"/>
</dbReference>
<evidence type="ECO:0000259" key="1">
    <source>
        <dbReference type="Pfam" id="PF00534"/>
    </source>
</evidence>
<gene>
    <name evidence="3" type="ORF">ACFQDI_01100</name>
</gene>
<dbReference type="SUPFAM" id="SSF53756">
    <property type="entry name" value="UDP-Glycosyltransferase/glycogen phosphorylase"/>
    <property type="match status" value="1"/>
</dbReference>
<dbReference type="Gene3D" id="3.40.50.2000">
    <property type="entry name" value="Glycogen Phosphorylase B"/>
    <property type="match status" value="2"/>
</dbReference>
<dbReference type="Pfam" id="PF13439">
    <property type="entry name" value="Glyco_transf_4"/>
    <property type="match status" value="1"/>
</dbReference>
<reference evidence="4" key="1">
    <citation type="journal article" date="2019" name="Int. J. Syst. Evol. Microbiol.">
        <title>The Global Catalogue of Microorganisms (GCM) 10K type strain sequencing project: providing services to taxonomists for standard genome sequencing and annotation.</title>
        <authorList>
            <consortium name="The Broad Institute Genomics Platform"/>
            <consortium name="The Broad Institute Genome Sequencing Center for Infectious Disease"/>
            <person name="Wu L."/>
            <person name="Ma J."/>
        </authorList>
    </citation>
    <scope>NUCLEOTIDE SEQUENCE [LARGE SCALE GENOMIC DNA]</scope>
    <source>
        <strain evidence="4">CGMCC 4.1469</strain>
    </source>
</reference>
<dbReference type="RefSeq" id="WP_377162509.1">
    <property type="nucleotide sequence ID" value="NZ_JBHSMQ010000001.1"/>
</dbReference>
<keyword evidence="4" id="KW-1185">Reference proteome</keyword>
<keyword evidence="3" id="KW-0808">Transferase</keyword>
<feature type="domain" description="Glycosyl transferase family 1" evidence="1">
    <location>
        <begin position="212"/>
        <end position="365"/>
    </location>
</feature>
<evidence type="ECO:0000313" key="3">
    <source>
        <dbReference type="EMBL" id="MFC5453435.1"/>
    </source>
</evidence>
<comment type="caution">
    <text evidence="3">The sequence shown here is derived from an EMBL/GenBank/DDBJ whole genome shotgun (WGS) entry which is preliminary data.</text>
</comment>
<organism evidence="3 4">
    <name type="scientific">Prosthecobacter fluviatilis</name>
    <dbReference type="NCBI Taxonomy" id="445931"/>
    <lineage>
        <taxon>Bacteria</taxon>
        <taxon>Pseudomonadati</taxon>
        <taxon>Verrucomicrobiota</taxon>
        <taxon>Verrucomicrobiia</taxon>
        <taxon>Verrucomicrobiales</taxon>
        <taxon>Verrucomicrobiaceae</taxon>
        <taxon>Prosthecobacter</taxon>
    </lineage>
</organism>
<dbReference type="Proteomes" id="UP001596052">
    <property type="component" value="Unassembled WGS sequence"/>
</dbReference>
<accession>A0ABW0KIW8</accession>
<dbReference type="Pfam" id="PF00534">
    <property type="entry name" value="Glycos_transf_1"/>
    <property type="match status" value="1"/>
</dbReference>
<feature type="domain" description="Glycosyltransferase subfamily 4-like N-terminal" evidence="2">
    <location>
        <begin position="15"/>
        <end position="195"/>
    </location>
</feature>
<dbReference type="CDD" id="cd03801">
    <property type="entry name" value="GT4_PimA-like"/>
    <property type="match status" value="1"/>
</dbReference>